<evidence type="ECO:0000313" key="3">
    <source>
        <dbReference type="Proteomes" id="UP001285441"/>
    </source>
</evidence>
<comment type="caution">
    <text evidence="2">The sequence shown here is derived from an EMBL/GenBank/DDBJ whole genome shotgun (WGS) entry which is preliminary data.</text>
</comment>
<gene>
    <name evidence="2" type="ORF">B0H63DRAFT_174459</name>
</gene>
<name>A0AAE0NNY7_9PEZI</name>
<evidence type="ECO:0000256" key="1">
    <source>
        <dbReference type="SAM" id="SignalP"/>
    </source>
</evidence>
<feature type="signal peptide" evidence="1">
    <location>
        <begin position="1"/>
        <end position="17"/>
    </location>
</feature>
<reference evidence="2" key="2">
    <citation type="submission" date="2023-06" db="EMBL/GenBank/DDBJ databases">
        <authorList>
            <consortium name="Lawrence Berkeley National Laboratory"/>
            <person name="Haridas S."/>
            <person name="Hensen N."/>
            <person name="Bonometti L."/>
            <person name="Westerberg I."/>
            <person name="Brannstrom I.O."/>
            <person name="Guillou S."/>
            <person name="Cros-Aarteil S."/>
            <person name="Calhoun S."/>
            <person name="Kuo A."/>
            <person name="Mondo S."/>
            <person name="Pangilinan J."/>
            <person name="Riley R."/>
            <person name="LaButti K."/>
            <person name="Andreopoulos B."/>
            <person name="Lipzen A."/>
            <person name="Chen C."/>
            <person name="Yanf M."/>
            <person name="Daum C."/>
            <person name="Ng V."/>
            <person name="Clum A."/>
            <person name="Steindorff A."/>
            <person name="Ohm R."/>
            <person name="Martin F."/>
            <person name="Silar P."/>
            <person name="Natvig D."/>
            <person name="Lalanne C."/>
            <person name="Gautier V."/>
            <person name="Ament-velasquez S.L."/>
            <person name="Kruys A."/>
            <person name="Hutchinson M.I."/>
            <person name="Powell A.J."/>
            <person name="Barry K."/>
            <person name="Miller A.N."/>
            <person name="Grigoriev I.V."/>
            <person name="Debuchy R."/>
            <person name="Gladieux P."/>
            <person name="Thoren M.H."/>
            <person name="Johannesson H."/>
        </authorList>
    </citation>
    <scope>NUCLEOTIDE SEQUENCE</scope>
    <source>
        <strain evidence="2">CBS 232.78</strain>
    </source>
</reference>
<keyword evidence="1" id="KW-0732">Signal</keyword>
<proteinExistence type="predicted"/>
<keyword evidence="3" id="KW-1185">Reference proteome</keyword>
<accession>A0AAE0NNY7</accession>
<protein>
    <submittedName>
        <fullName evidence="2">Uncharacterized protein</fullName>
    </submittedName>
</protein>
<reference evidence="2" key="1">
    <citation type="journal article" date="2023" name="Mol. Phylogenet. Evol.">
        <title>Genome-scale phylogeny and comparative genomics of the fungal order Sordariales.</title>
        <authorList>
            <person name="Hensen N."/>
            <person name="Bonometti L."/>
            <person name="Westerberg I."/>
            <person name="Brannstrom I.O."/>
            <person name="Guillou S."/>
            <person name="Cros-Aarteil S."/>
            <person name="Calhoun S."/>
            <person name="Haridas S."/>
            <person name="Kuo A."/>
            <person name="Mondo S."/>
            <person name="Pangilinan J."/>
            <person name="Riley R."/>
            <person name="LaButti K."/>
            <person name="Andreopoulos B."/>
            <person name="Lipzen A."/>
            <person name="Chen C."/>
            <person name="Yan M."/>
            <person name="Daum C."/>
            <person name="Ng V."/>
            <person name="Clum A."/>
            <person name="Steindorff A."/>
            <person name="Ohm R.A."/>
            <person name="Martin F."/>
            <person name="Silar P."/>
            <person name="Natvig D.O."/>
            <person name="Lalanne C."/>
            <person name="Gautier V."/>
            <person name="Ament-Velasquez S.L."/>
            <person name="Kruys A."/>
            <person name="Hutchinson M.I."/>
            <person name="Powell A.J."/>
            <person name="Barry K."/>
            <person name="Miller A.N."/>
            <person name="Grigoriev I.V."/>
            <person name="Debuchy R."/>
            <person name="Gladieux P."/>
            <person name="Hiltunen Thoren M."/>
            <person name="Johannesson H."/>
        </authorList>
    </citation>
    <scope>NUCLEOTIDE SEQUENCE</scope>
    <source>
        <strain evidence="2">CBS 232.78</strain>
    </source>
</reference>
<dbReference type="EMBL" id="JAULSW010000004">
    <property type="protein sequence ID" value="KAK3384950.1"/>
    <property type="molecule type" value="Genomic_DNA"/>
</dbReference>
<sequence length="67" mass="7255">MKFTIATLLALATMALASDRNSPYVQPRQLDIQNSVDPSIPAMTDRFGNVIPFNAANVYKDATAKGI</sequence>
<dbReference type="AlphaFoldDB" id="A0AAE0NNY7"/>
<organism evidence="2 3">
    <name type="scientific">Podospora didyma</name>
    <dbReference type="NCBI Taxonomy" id="330526"/>
    <lineage>
        <taxon>Eukaryota</taxon>
        <taxon>Fungi</taxon>
        <taxon>Dikarya</taxon>
        <taxon>Ascomycota</taxon>
        <taxon>Pezizomycotina</taxon>
        <taxon>Sordariomycetes</taxon>
        <taxon>Sordariomycetidae</taxon>
        <taxon>Sordariales</taxon>
        <taxon>Podosporaceae</taxon>
        <taxon>Podospora</taxon>
    </lineage>
</organism>
<feature type="chain" id="PRO_5042151660" evidence="1">
    <location>
        <begin position="18"/>
        <end position="67"/>
    </location>
</feature>
<dbReference type="Proteomes" id="UP001285441">
    <property type="component" value="Unassembled WGS sequence"/>
</dbReference>
<evidence type="ECO:0000313" key="2">
    <source>
        <dbReference type="EMBL" id="KAK3384950.1"/>
    </source>
</evidence>